<dbReference type="SUPFAM" id="SSF47413">
    <property type="entry name" value="lambda repressor-like DNA-binding domains"/>
    <property type="match status" value="1"/>
</dbReference>
<name>A0A842I4F0_9SPHN</name>
<comment type="caution">
    <text evidence="2">The sequence shown here is derived from an EMBL/GenBank/DDBJ whole genome shotgun (WGS) entry which is preliminary data.</text>
</comment>
<dbReference type="InterPro" id="IPR010982">
    <property type="entry name" value="Lambda_DNA-bd_dom_sf"/>
</dbReference>
<accession>A0A842I4F0</accession>
<dbReference type="RefSeq" id="WP_185802411.1">
    <property type="nucleotide sequence ID" value="NZ_JACJVJ010000003.1"/>
</dbReference>
<keyword evidence="3" id="KW-1185">Reference proteome</keyword>
<dbReference type="Pfam" id="PF13560">
    <property type="entry name" value="HTH_31"/>
    <property type="match status" value="1"/>
</dbReference>
<evidence type="ECO:0000313" key="3">
    <source>
        <dbReference type="Proteomes" id="UP000564378"/>
    </source>
</evidence>
<proteinExistence type="predicted"/>
<dbReference type="CDD" id="cd00093">
    <property type="entry name" value="HTH_XRE"/>
    <property type="match status" value="1"/>
</dbReference>
<dbReference type="Pfam" id="PF17765">
    <property type="entry name" value="MLTR_LBD"/>
    <property type="match status" value="1"/>
</dbReference>
<dbReference type="Proteomes" id="UP000564378">
    <property type="component" value="Unassembled WGS sequence"/>
</dbReference>
<dbReference type="EMBL" id="JACJVJ010000003">
    <property type="protein sequence ID" value="MBC2779124.1"/>
    <property type="molecule type" value="Genomic_DNA"/>
</dbReference>
<evidence type="ECO:0000313" key="2">
    <source>
        <dbReference type="EMBL" id="MBC2779124.1"/>
    </source>
</evidence>
<gene>
    <name evidence="2" type="ORF">H6P80_15975</name>
</gene>
<dbReference type="GO" id="GO:0003677">
    <property type="term" value="F:DNA binding"/>
    <property type="evidence" value="ECO:0007669"/>
    <property type="project" value="InterPro"/>
</dbReference>
<dbReference type="PROSITE" id="PS50943">
    <property type="entry name" value="HTH_CROC1"/>
    <property type="match status" value="1"/>
</dbReference>
<dbReference type="Gene3D" id="3.30.450.180">
    <property type="match status" value="1"/>
</dbReference>
<dbReference type="Gene3D" id="1.10.260.40">
    <property type="entry name" value="lambda repressor-like DNA-binding domains"/>
    <property type="match status" value="1"/>
</dbReference>
<reference evidence="2 3" key="1">
    <citation type="submission" date="2020-08" db="EMBL/GenBank/DDBJ databases">
        <title>Draft genome sequence of Parasphingopyxis sp. GrpM-11.</title>
        <authorList>
            <person name="Oh J."/>
            <person name="Roh D.-H."/>
        </authorList>
    </citation>
    <scope>NUCLEOTIDE SEQUENCE [LARGE SCALE GENOMIC DNA]</scope>
    <source>
        <strain evidence="2 3">GrpM-11</strain>
    </source>
</reference>
<dbReference type="InterPro" id="IPR001387">
    <property type="entry name" value="Cro/C1-type_HTH"/>
</dbReference>
<protein>
    <submittedName>
        <fullName evidence="2">Helix-turn-helix domain-containing protein</fullName>
    </submittedName>
</protein>
<evidence type="ECO:0000259" key="1">
    <source>
        <dbReference type="PROSITE" id="PS50943"/>
    </source>
</evidence>
<feature type="domain" description="HTH cro/C1-type" evidence="1">
    <location>
        <begin position="31"/>
        <end position="82"/>
    </location>
</feature>
<dbReference type="InterPro" id="IPR041413">
    <property type="entry name" value="MLTR_LBD"/>
</dbReference>
<organism evidence="2 3">
    <name type="scientific">Parasphingopyxis marina</name>
    <dbReference type="NCBI Taxonomy" id="2761622"/>
    <lineage>
        <taxon>Bacteria</taxon>
        <taxon>Pseudomonadati</taxon>
        <taxon>Pseudomonadota</taxon>
        <taxon>Alphaproteobacteria</taxon>
        <taxon>Sphingomonadales</taxon>
        <taxon>Sphingomonadaceae</taxon>
        <taxon>Parasphingopyxis</taxon>
    </lineage>
</organism>
<dbReference type="PANTHER" id="PTHR35010">
    <property type="entry name" value="BLL4672 PROTEIN-RELATED"/>
    <property type="match status" value="1"/>
</dbReference>
<dbReference type="SMART" id="SM00530">
    <property type="entry name" value="HTH_XRE"/>
    <property type="match status" value="1"/>
</dbReference>
<dbReference type="AlphaFoldDB" id="A0A842I4F0"/>
<sequence length="270" mass="31105">MARREELSRFLKSVRARLDPGDLGLPAGGRRRVAGLRREEVALLSGMSVTWYTWFEQGREVKPSAPMLERLCKALKLTQEEREYLFALAQHRPPPLALAPDEMIRPAAQQMLDSLTLPAVIITEYWAVIGWNDIVTRIFRDYASYSEADRNLFKILVLGDAYREDEQTFRDMVRRLTARLKWDYSRAANAEFFEGLIEEMSEKSEMFREYWALPDVVAHFEGVHSLDVEGVGPIAFHHTSYALEEVPGQRLVIYTPNDPESAKKLKKLTK</sequence>